<dbReference type="SUPFAM" id="SSF52540">
    <property type="entry name" value="P-loop containing nucleoside triphosphate hydrolases"/>
    <property type="match status" value="1"/>
</dbReference>
<dbReference type="AlphaFoldDB" id="A0A375JCG6"/>
<reference evidence="2 3" key="1">
    <citation type="submission" date="2018-01" db="EMBL/GenBank/DDBJ databases">
        <authorList>
            <person name="Gaut B.S."/>
            <person name="Morton B.R."/>
            <person name="Clegg M.T."/>
            <person name="Duvall M.R."/>
        </authorList>
    </citation>
    <scope>NUCLEOTIDE SEQUENCE [LARGE SCALE GENOMIC DNA]</scope>
    <source>
        <strain evidence="2">Cupriavidus taiwanensis cmp 52</strain>
    </source>
</reference>
<dbReference type="Proteomes" id="UP000256805">
    <property type="component" value="Unassembled WGS sequence"/>
</dbReference>
<feature type="compositionally biased region" description="Basic and acidic residues" evidence="1">
    <location>
        <begin position="168"/>
        <end position="185"/>
    </location>
</feature>
<protein>
    <submittedName>
        <fullName evidence="2">Uncharacterized protein</fullName>
    </submittedName>
</protein>
<sequence>MAGVDRPHHRPLLRLHRGHRQWRGCATRRSLPRTRADHQTTGPCEPARTTGDGMTPTDEQERVVEAVCAGGALKVKAYAGAGKTSTLRMAAEAHGRARGLYLAFNKDIATEAASKFPSNTRCRTVHSIAYGATRPEITRKLKNPFEPPHQLALRYSLGPVRLPTTIGKDLELERQQGRPDGDGRRGALLPLRPGRAARLAYPRRAHHPGRGSRAPARIPAPARPSAVAGILRSRDAIGHHPRRVCEALGAKPPDDWCGLHPVRRGAGCRRPDAVGAARPAGASGLCGGPLPTDL</sequence>
<evidence type="ECO:0000313" key="3">
    <source>
        <dbReference type="Proteomes" id="UP000256805"/>
    </source>
</evidence>
<dbReference type="InterPro" id="IPR027417">
    <property type="entry name" value="P-loop_NTPase"/>
</dbReference>
<evidence type="ECO:0000256" key="1">
    <source>
        <dbReference type="SAM" id="MobiDB-lite"/>
    </source>
</evidence>
<dbReference type="Gene3D" id="3.40.50.300">
    <property type="entry name" value="P-loop containing nucleotide triphosphate hydrolases"/>
    <property type="match status" value="1"/>
</dbReference>
<gene>
    <name evidence="2" type="ORF">CBM2634_U20014</name>
</gene>
<feature type="region of interest" description="Disordered" evidence="1">
    <location>
        <begin position="168"/>
        <end position="189"/>
    </location>
</feature>
<proteinExistence type="predicted"/>
<feature type="region of interest" description="Disordered" evidence="1">
    <location>
        <begin position="24"/>
        <end position="57"/>
    </location>
</feature>
<organism evidence="2 3">
    <name type="scientific">Cupriavidus taiwanensis</name>
    <dbReference type="NCBI Taxonomy" id="164546"/>
    <lineage>
        <taxon>Bacteria</taxon>
        <taxon>Pseudomonadati</taxon>
        <taxon>Pseudomonadota</taxon>
        <taxon>Betaproteobacteria</taxon>
        <taxon>Burkholderiales</taxon>
        <taxon>Burkholderiaceae</taxon>
        <taxon>Cupriavidus</taxon>
    </lineage>
</organism>
<evidence type="ECO:0000313" key="2">
    <source>
        <dbReference type="EMBL" id="SPS02609.1"/>
    </source>
</evidence>
<dbReference type="EMBL" id="OVTA01000083">
    <property type="protein sequence ID" value="SPS02609.1"/>
    <property type="molecule type" value="Genomic_DNA"/>
</dbReference>
<feature type="region of interest" description="Disordered" evidence="1">
    <location>
        <begin position="204"/>
        <end position="223"/>
    </location>
</feature>
<accession>A0A375JCG6</accession>
<name>A0A375JCG6_9BURK</name>
<feature type="compositionally biased region" description="Low complexity" evidence="1">
    <location>
        <begin position="211"/>
        <end position="223"/>
    </location>
</feature>